<protein>
    <recommendedName>
        <fullName evidence="1">RNase H type-1 domain-containing protein</fullName>
    </recommendedName>
</protein>
<reference evidence="2" key="1">
    <citation type="submission" date="2016-11" db="EMBL/GenBank/DDBJ databases">
        <title>The genome of Nicotiana attenuata.</title>
        <authorList>
            <person name="Xu S."/>
            <person name="Brockmoeller T."/>
            <person name="Gaquerel E."/>
            <person name="Navarro A."/>
            <person name="Kuhl H."/>
            <person name="Gase K."/>
            <person name="Ling Z."/>
            <person name="Zhou W."/>
            <person name="Kreitzer C."/>
            <person name="Stanke M."/>
            <person name="Tang H."/>
            <person name="Lyons E."/>
            <person name="Pandey P."/>
            <person name="Pandey S.P."/>
            <person name="Timmermann B."/>
            <person name="Baldwin I.T."/>
        </authorList>
    </citation>
    <scope>NUCLEOTIDE SEQUENCE [LARGE SCALE GENOMIC DNA]</scope>
    <source>
        <strain evidence="2">UT</strain>
    </source>
</reference>
<proteinExistence type="predicted"/>
<organism evidence="2 3">
    <name type="scientific">Nicotiana attenuata</name>
    <name type="common">Coyote tobacco</name>
    <dbReference type="NCBI Taxonomy" id="49451"/>
    <lineage>
        <taxon>Eukaryota</taxon>
        <taxon>Viridiplantae</taxon>
        <taxon>Streptophyta</taxon>
        <taxon>Embryophyta</taxon>
        <taxon>Tracheophyta</taxon>
        <taxon>Spermatophyta</taxon>
        <taxon>Magnoliopsida</taxon>
        <taxon>eudicotyledons</taxon>
        <taxon>Gunneridae</taxon>
        <taxon>Pentapetalae</taxon>
        <taxon>asterids</taxon>
        <taxon>lamiids</taxon>
        <taxon>Solanales</taxon>
        <taxon>Solanaceae</taxon>
        <taxon>Nicotianoideae</taxon>
        <taxon>Nicotianeae</taxon>
        <taxon>Nicotiana</taxon>
    </lineage>
</organism>
<dbReference type="GO" id="GO:0004523">
    <property type="term" value="F:RNA-DNA hybrid ribonuclease activity"/>
    <property type="evidence" value="ECO:0007669"/>
    <property type="project" value="InterPro"/>
</dbReference>
<dbReference type="AlphaFoldDB" id="A0A1J6KPJ2"/>
<sequence>WIAGLQHHCPAISSLQTELEALKEGLNVAMAKGFTPLIIETDVTEVIKALQCGCESHDKIVCFCRWLMFQLKQPSIQHNVREGNKVAHKLAKEALNLLKEHLLLERPPPYVINKLETDRTGYIYFIKKLSVVVCCKLANLDNIHVLRTCSISGDVTNN</sequence>
<dbReference type="InterPro" id="IPR052929">
    <property type="entry name" value="RNase_H-like_EbsB-rel"/>
</dbReference>
<evidence type="ECO:0000259" key="1">
    <source>
        <dbReference type="Pfam" id="PF13456"/>
    </source>
</evidence>
<evidence type="ECO:0000313" key="3">
    <source>
        <dbReference type="Proteomes" id="UP000187609"/>
    </source>
</evidence>
<dbReference type="SMR" id="A0A1J6KPJ2"/>
<keyword evidence="3" id="KW-1185">Reference proteome</keyword>
<accession>A0A1J6KPJ2</accession>
<dbReference type="InterPro" id="IPR044730">
    <property type="entry name" value="RNase_H-like_dom_plant"/>
</dbReference>
<dbReference type="InterPro" id="IPR036397">
    <property type="entry name" value="RNaseH_sf"/>
</dbReference>
<dbReference type="InterPro" id="IPR002156">
    <property type="entry name" value="RNaseH_domain"/>
</dbReference>
<dbReference type="Gramene" id="OIT21097">
    <property type="protein sequence ID" value="OIT21097"/>
    <property type="gene ID" value="A4A49_65458"/>
</dbReference>
<gene>
    <name evidence="2" type="ORF">A4A49_65458</name>
</gene>
<feature type="domain" description="RNase H type-1" evidence="1">
    <location>
        <begin position="11"/>
        <end position="94"/>
    </location>
</feature>
<dbReference type="CDD" id="cd06222">
    <property type="entry name" value="RNase_H_like"/>
    <property type="match status" value="1"/>
</dbReference>
<dbReference type="SUPFAM" id="SSF53098">
    <property type="entry name" value="Ribonuclease H-like"/>
    <property type="match status" value="1"/>
</dbReference>
<dbReference type="EMBL" id="MJEQ01004613">
    <property type="protein sequence ID" value="OIT21097.1"/>
    <property type="molecule type" value="Genomic_DNA"/>
</dbReference>
<evidence type="ECO:0000313" key="2">
    <source>
        <dbReference type="EMBL" id="OIT21097.1"/>
    </source>
</evidence>
<dbReference type="PANTHER" id="PTHR47074">
    <property type="entry name" value="BNAC02G40300D PROTEIN"/>
    <property type="match status" value="1"/>
</dbReference>
<dbReference type="PANTHER" id="PTHR47074:SF21">
    <property type="entry name" value="RNASE H TYPE-1 DOMAIN-CONTAINING PROTEIN"/>
    <property type="match status" value="1"/>
</dbReference>
<name>A0A1J6KPJ2_NICAT</name>
<comment type="caution">
    <text evidence="2">The sequence shown here is derived from an EMBL/GenBank/DDBJ whole genome shotgun (WGS) entry which is preliminary data.</text>
</comment>
<feature type="non-terminal residue" evidence="2">
    <location>
        <position position="158"/>
    </location>
</feature>
<feature type="non-terminal residue" evidence="2">
    <location>
        <position position="1"/>
    </location>
</feature>
<dbReference type="STRING" id="49451.A0A1J6KPJ2"/>
<dbReference type="Pfam" id="PF13456">
    <property type="entry name" value="RVT_3"/>
    <property type="match status" value="1"/>
</dbReference>
<dbReference type="Gene3D" id="3.30.420.10">
    <property type="entry name" value="Ribonuclease H-like superfamily/Ribonuclease H"/>
    <property type="match status" value="1"/>
</dbReference>
<dbReference type="Proteomes" id="UP000187609">
    <property type="component" value="Unassembled WGS sequence"/>
</dbReference>
<dbReference type="GO" id="GO:0003676">
    <property type="term" value="F:nucleic acid binding"/>
    <property type="evidence" value="ECO:0007669"/>
    <property type="project" value="InterPro"/>
</dbReference>
<dbReference type="InterPro" id="IPR012337">
    <property type="entry name" value="RNaseH-like_sf"/>
</dbReference>